<proteinExistence type="predicted"/>
<evidence type="ECO:0000259" key="5">
    <source>
        <dbReference type="PROSITE" id="PS51007"/>
    </source>
</evidence>
<dbReference type="GO" id="GO:0020037">
    <property type="term" value="F:heme binding"/>
    <property type="evidence" value="ECO:0007669"/>
    <property type="project" value="InterPro"/>
</dbReference>
<dbReference type="GO" id="GO:0046872">
    <property type="term" value="F:metal ion binding"/>
    <property type="evidence" value="ECO:0007669"/>
    <property type="project" value="UniProtKB-KW"/>
</dbReference>
<keyword evidence="1 3" id="KW-0479">Metal-binding</keyword>
<sequence length="215" mass="23319">MSKHNVKRWKLCALGAAALLALVPLAAELEHNQARAQQTQPSPTLRAASSFDNIRGKSARSMALFQEAGKVLTHPRCVNCHPAGDRPLQGELGQLHQPPVSRGEDGFGLVGMRCATCHQEQNYDPAGVPGAAKWHLAPREMAWEGKSLRQICEQLKDPKRNGGMSMEALVKHSAEDHLVGWGWQPGTGREPAPGDQETFGGLIRAWVDTGAVCPR</sequence>
<dbReference type="EMBL" id="CP001804">
    <property type="protein sequence ID" value="ACY16451.1"/>
    <property type="molecule type" value="Genomic_DNA"/>
</dbReference>
<keyword evidence="6" id="KW-0449">Lipoprotein</keyword>
<evidence type="ECO:0000313" key="7">
    <source>
        <dbReference type="Proteomes" id="UP000001880"/>
    </source>
</evidence>
<dbReference type="AlphaFoldDB" id="D0LI72"/>
<gene>
    <name evidence="6" type="ordered locus">Hoch_3952</name>
</gene>
<dbReference type="HOGENOM" id="CLU_097425_1_0_7"/>
<dbReference type="GO" id="GO:0009055">
    <property type="term" value="F:electron transfer activity"/>
    <property type="evidence" value="ECO:0007669"/>
    <property type="project" value="InterPro"/>
</dbReference>
<evidence type="ECO:0000256" key="4">
    <source>
        <dbReference type="SAM" id="SignalP"/>
    </source>
</evidence>
<keyword evidence="4" id="KW-0732">Signal</keyword>
<dbReference type="eggNOG" id="ENOG50309KP">
    <property type="taxonomic scope" value="Bacteria"/>
</dbReference>
<keyword evidence="3" id="KW-0349">Heme</keyword>
<dbReference type="STRING" id="502025.Hoch_3952"/>
<dbReference type="InterPro" id="IPR009056">
    <property type="entry name" value="Cyt_c-like_dom"/>
</dbReference>
<feature type="chain" id="PRO_5003010098" evidence="4">
    <location>
        <begin position="27"/>
        <end position="215"/>
    </location>
</feature>
<dbReference type="Proteomes" id="UP000001880">
    <property type="component" value="Chromosome"/>
</dbReference>
<dbReference type="InterPro" id="IPR036280">
    <property type="entry name" value="Multihaem_cyt_sf"/>
</dbReference>
<feature type="domain" description="Cytochrome c" evidence="5">
    <location>
        <begin position="98"/>
        <end position="207"/>
    </location>
</feature>
<dbReference type="PROSITE" id="PS51007">
    <property type="entry name" value="CYTC"/>
    <property type="match status" value="1"/>
</dbReference>
<protein>
    <submittedName>
        <fullName evidence="6">Putative lipoprotein</fullName>
    </submittedName>
</protein>
<dbReference type="OrthoDB" id="656942at2"/>
<evidence type="ECO:0000256" key="3">
    <source>
        <dbReference type="PROSITE-ProRule" id="PRU00433"/>
    </source>
</evidence>
<dbReference type="KEGG" id="hoh:Hoch_3952"/>
<accession>D0LI72</accession>
<dbReference type="SUPFAM" id="SSF48695">
    <property type="entry name" value="Multiheme cytochromes"/>
    <property type="match status" value="1"/>
</dbReference>
<evidence type="ECO:0000256" key="1">
    <source>
        <dbReference type="ARBA" id="ARBA00022723"/>
    </source>
</evidence>
<dbReference type="RefSeq" id="WP_012829050.1">
    <property type="nucleotide sequence ID" value="NC_013440.1"/>
</dbReference>
<feature type="signal peptide" evidence="4">
    <location>
        <begin position="1"/>
        <end position="26"/>
    </location>
</feature>
<organism evidence="6 7">
    <name type="scientific">Haliangium ochraceum (strain DSM 14365 / JCM 11303 / SMP-2)</name>
    <dbReference type="NCBI Taxonomy" id="502025"/>
    <lineage>
        <taxon>Bacteria</taxon>
        <taxon>Pseudomonadati</taxon>
        <taxon>Myxococcota</taxon>
        <taxon>Polyangia</taxon>
        <taxon>Haliangiales</taxon>
        <taxon>Kofleriaceae</taxon>
        <taxon>Haliangium</taxon>
    </lineage>
</organism>
<keyword evidence="7" id="KW-1185">Reference proteome</keyword>
<evidence type="ECO:0000313" key="6">
    <source>
        <dbReference type="EMBL" id="ACY16451.1"/>
    </source>
</evidence>
<evidence type="ECO:0000256" key="2">
    <source>
        <dbReference type="ARBA" id="ARBA00023004"/>
    </source>
</evidence>
<keyword evidence="2 3" id="KW-0408">Iron</keyword>
<name>D0LI72_HALO1</name>
<reference evidence="6 7" key="1">
    <citation type="journal article" date="2010" name="Stand. Genomic Sci.">
        <title>Complete genome sequence of Haliangium ochraceum type strain (SMP-2).</title>
        <authorList>
            <consortium name="US DOE Joint Genome Institute (JGI-PGF)"/>
            <person name="Ivanova N."/>
            <person name="Daum C."/>
            <person name="Lang E."/>
            <person name="Abt B."/>
            <person name="Kopitz M."/>
            <person name="Saunders E."/>
            <person name="Lapidus A."/>
            <person name="Lucas S."/>
            <person name="Glavina Del Rio T."/>
            <person name="Nolan M."/>
            <person name="Tice H."/>
            <person name="Copeland A."/>
            <person name="Cheng J.F."/>
            <person name="Chen F."/>
            <person name="Bruce D."/>
            <person name="Goodwin L."/>
            <person name="Pitluck S."/>
            <person name="Mavromatis K."/>
            <person name="Pati A."/>
            <person name="Mikhailova N."/>
            <person name="Chen A."/>
            <person name="Palaniappan K."/>
            <person name="Land M."/>
            <person name="Hauser L."/>
            <person name="Chang Y.J."/>
            <person name="Jeffries C.D."/>
            <person name="Detter J.C."/>
            <person name="Brettin T."/>
            <person name="Rohde M."/>
            <person name="Goker M."/>
            <person name="Bristow J."/>
            <person name="Markowitz V."/>
            <person name="Eisen J.A."/>
            <person name="Hugenholtz P."/>
            <person name="Kyrpides N.C."/>
            <person name="Klenk H.P."/>
        </authorList>
    </citation>
    <scope>NUCLEOTIDE SEQUENCE [LARGE SCALE GENOMIC DNA]</scope>
    <source>
        <strain evidence="7">DSM 14365 / CIP 107738 / JCM 11303 / AJ 13395 / SMP-2</strain>
    </source>
</reference>